<dbReference type="PANTHER" id="PTHR43481:SF4">
    <property type="entry name" value="GLYCEROL-1-PHOSPHATE PHOSPHOHYDROLASE 1-RELATED"/>
    <property type="match status" value="1"/>
</dbReference>
<feature type="binding site" evidence="3">
    <location>
        <position position="51"/>
    </location>
    <ligand>
        <name>substrate</name>
    </ligand>
</feature>
<dbReference type="Proteomes" id="UP000484164">
    <property type="component" value="Unassembled WGS sequence"/>
</dbReference>
<accession>A0A6L3ZCX4</accession>
<dbReference type="SFLD" id="SFLDS00003">
    <property type="entry name" value="Haloacid_Dehalogenase"/>
    <property type="match status" value="1"/>
</dbReference>
<feature type="active site" description="Proton donor/acceptor" evidence="2">
    <location>
        <position position="10"/>
    </location>
</feature>
<dbReference type="GO" id="GO:0008801">
    <property type="term" value="F:beta-phosphoglucomutase activity"/>
    <property type="evidence" value="ECO:0007669"/>
    <property type="project" value="UniProtKB-EC"/>
</dbReference>
<dbReference type="InterPro" id="IPR041492">
    <property type="entry name" value="HAD_2"/>
</dbReference>
<feature type="binding site" evidence="4">
    <location>
        <position position="10"/>
    </location>
    <ligand>
        <name>Mg(2+)</name>
        <dbReference type="ChEBI" id="CHEBI:18420"/>
    </ligand>
</feature>
<gene>
    <name evidence="6" type="primary">pgmB</name>
    <name evidence="6" type="ORF">F8C82_13310</name>
</gene>
<feature type="binding site" evidence="4">
    <location>
        <position position="8"/>
    </location>
    <ligand>
        <name>Mg(2+)</name>
        <dbReference type="ChEBI" id="CHEBI:18420"/>
    </ligand>
</feature>
<evidence type="ECO:0000256" key="4">
    <source>
        <dbReference type="PIRSR" id="PIRSR610972-3"/>
    </source>
</evidence>
<dbReference type="EC" id="5.4.2.6" evidence="6"/>
<keyword evidence="6" id="KW-0413">Isomerase</keyword>
<dbReference type="RefSeq" id="WP_151694113.1">
    <property type="nucleotide sequence ID" value="NZ_BMGX01000001.1"/>
</dbReference>
<dbReference type="InterPro" id="IPR010976">
    <property type="entry name" value="B-phosphoglucomutase_hydrolase"/>
</dbReference>
<evidence type="ECO:0000256" key="5">
    <source>
        <dbReference type="PIRSR" id="PIRSR610972-4"/>
    </source>
</evidence>
<dbReference type="Gene3D" id="1.10.150.240">
    <property type="entry name" value="Putative phosphatase, domain 2"/>
    <property type="match status" value="1"/>
</dbReference>
<feature type="active site" description="Nucleophile" evidence="2">
    <location>
        <position position="8"/>
    </location>
</feature>
<dbReference type="SFLD" id="SFLDG01135">
    <property type="entry name" value="C1.5.6:_HAD__Beta-PGM__Phospha"/>
    <property type="match status" value="1"/>
</dbReference>
<feature type="binding site" evidence="3">
    <location>
        <begin position="8"/>
        <end position="10"/>
    </location>
    <ligand>
        <name>substrate</name>
    </ligand>
</feature>
<dbReference type="OrthoDB" id="9797743at2"/>
<dbReference type="InterPro" id="IPR036412">
    <property type="entry name" value="HAD-like_sf"/>
</dbReference>
<dbReference type="GO" id="GO:0000287">
    <property type="term" value="F:magnesium ion binding"/>
    <property type="evidence" value="ECO:0007669"/>
    <property type="project" value="InterPro"/>
</dbReference>
<dbReference type="AlphaFoldDB" id="A0A6L3ZCX4"/>
<proteinExistence type="inferred from homology"/>
<dbReference type="SUPFAM" id="SSF56784">
    <property type="entry name" value="HAD-like"/>
    <property type="match status" value="1"/>
</dbReference>
<dbReference type="SFLD" id="SFLDG01129">
    <property type="entry name" value="C1.5:_HAD__Beta-PGM__Phosphata"/>
    <property type="match status" value="1"/>
</dbReference>
<dbReference type="GO" id="GO:0050308">
    <property type="term" value="F:sugar-phosphatase activity"/>
    <property type="evidence" value="ECO:0007669"/>
    <property type="project" value="TreeGrafter"/>
</dbReference>
<dbReference type="GO" id="GO:0005975">
    <property type="term" value="P:carbohydrate metabolic process"/>
    <property type="evidence" value="ECO:0007669"/>
    <property type="project" value="InterPro"/>
</dbReference>
<keyword evidence="4" id="KW-0479">Metal-binding</keyword>
<dbReference type="CDD" id="cd02598">
    <property type="entry name" value="HAD_BPGM"/>
    <property type="match status" value="1"/>
</dbReference>
<feature type="binding site" evidence="3">
    <location>
        <position position="24"/>
    </location>
    <ligand>
        <name>substrate</name>
    </ligand>
</feature>
<dbReference type="InterPro" id="IPR023198">
    <property type="entry name" value="PGP-like_dom2"/>
</dbReference>
<dbReference type="NCBIfam" id="TIGR02009">
    <property type="entry name" value="PGMB-YQAB-SF"/>
    <property type="match status" value="1"/>
</dbReference>
<name>A0A6L3ZCX4_9FLAO</name>
<feature type="binding site" evidence="3">
    <location>
        <position position="144"/>
    </location>
    <ligand>
        <name>substrate</name>
    </ligand>
</feature>
<dbReference type="InterPro" id="IPR023214">
    <property type="entry name" value="HAD_sf"/>
</dbReference>
<evidence type="ECO:0000313" key="7">
    <source>
        <dbReference type="Proteomes" id="UP000484164"/>
    </source>
</evidence>
<feature type="binding site" evidence="4">
    <location>
        <position position="169"/>
    </location>
    <ligand>
        <name>Mg(2+)</name>
        <dbReference type="ChEBI" id="CHEBI:18420"/>
    </ligand>
</feature>
<dbReference type="Pfam" id="PF13419">
    <property type="entry name" value="HAD_2"/>
    <property type="match status" value="1"/>
</dbReference>
<organism evidence="6 7">
    <name type="scientific">Phaeocystidibacter marisrubri</name>
    <dbReference type="NCBI Taxonomy" id="1577780"/>
    <lineage>
        <taxon>Bacteria</taxon>
        <taxon>Pseudomonadati</taxon>
        <taxon>Bacteroidota</taxon>
        <taxon>Flavobacteriia</taxon>
        <taxon>Flavobacteriales</taxon>
        <taxon>Phaeocystidibacteraceae</taxon>
        <taxon>Phaeocystidibacter</taxon>
    </lineage>
</organism>
<sequence length="216" mass="23788">MIRGIIFDLDGVIVDTAKYHFLAWRRMAKELGVNFTEEENEQLKGVSRRGSIEKIMRWGNIQLSEAEIERWMAIKNEWYLEHIATMDEGEILPGASDIIRQAKDAGLSISLGSASKNSRVILERVKLIDEFDAIVDGTVVSASKPDPEVFLTGAAQLGLPPEDCLVFEDAQAGVEAAINGHMKVVGVGSPDILGKAHIVIPNLEGIRLQEDIINKI</sequence>
<reference evidence="6 7" key="1">
    <citation type="submission" date="2019-10" db="EMBL/GenBank/DDBJ databases">
        <title>Genome sequence of Phaeocystidibacter marisrubri JCM30614 (type strain).</title>
        <authorList>
            <person name="Bowman J.P."/>
        </authorList>
    </citation>
    <scope>NUCLEOTIDE SEQUENCE [LARGE SCALE GENOMIC DNA]</scope>
    <source>
        <strain evidence="6 7">JCM 30614</strain>
    </source>
</reference>
<feature type="site" description="Important for catalytic activity and assists the phosphoryl transfer reaction to Asp8 by balancing charge and orienting the reacting groups" evidence="5">
    <location>
        <position position="113"/>
    </location>
</feature>
<feature type="binding site" evidence="3">
    <location>
        <begin position="43"/>
        <end position="48"/>
    </location>
    <ligand>
        <name>substrate</name>
    </ligand>
</feature>
<evidence type="ECO:0000256" key="3">
    <source>
        <dbReference type="PIRSR" id="PIRSR610972-2"/>
    </source>
</evidence>
<evidence type="ECO:0000313" key="6">
    <source>
        <dbReference type="EMBL" id="KAB2815075.1"/>
    </source>
</evidence>
<feature type="site" description="Important for catalytic activity and assists the phosphoryl transfer reaction to Asp8 by balancing charge and orienting the reacting groups" evidence="5">
    <location>
        <position position="144"/>
    </location>
</feature>
<dbReference type="Gene3D" id="3.40.50.1000">
    <property type="entry name" value="HAD superfamily/HAD-like"/>
    <property type="match status" value="1"/>
</dbReference>
<feature type="binding site" evidence="3">
    <location>
        <begin position="113"/>
        <end position="117"/>
    </location>
    <ligand>
        <name>substrate</name>
    </ligand>
</feature>
<evidence type="ECO:0000256" key="1">
    <source>
        <dbReference type="ARBA" id="ARBA00006171"/>
    </source>
</evidence>
<dbReference type="PANTHER" id="PTHR43481">
    <property type="entry name" value="FRUCTOSE-1-PHOSPHATE PHOSPHATASE"/>
    <property type="match status" value="1"/>
</dbReference>
<feature type="binding site" evidence="4">
    <location>
        <position position="168"/>
    </location>
    <ligand>
        <name>Mg(2+)</name>
        <dbReference type="ChEBI" id="CHEBI:18420"/>
    </ligand>
</feature>
<comment type="similarity">
    <text evidence="1">Belongs to the HAD-like hydrolase superfamily. CbbY/CbbZ/Gph/YieH family.</text>
</comment>
<dbReference type="PRINTS" id="PR00413">
    <property type="entry name" value="HADHALOGNASE"/>
</dbReference>
<dbReference type="NCBIfam" id="TIGR01509">
    <property type="entry name" value="HAD-SF-IA-v3"/>
    <property type="match status" value="1"/>
</dbReference>
<comment type="caution">
    <text evidence="6">The sequence shown here is derived from an EMBL/GenBank/DDBJ whole genome shotgun (WGS) entry which is preliminary data.</text>
</comment>
<comment type="cofactor">
    <cofactor evidence="4">
        <name>Mg(2+)</name>
        <dbReference type="ChEBI" id="CHEBI:18420"/>
    </cofactor>
    <text evidence="4">Binds 2 magnesium ions per subunit.</text>
</comment>
<protein>
    <submittedName>
        <fullName evidence="6">Beta-phosphoglucomutase</fullName>
        <ecNumber evidence="6">5.4.2.6</ecNumber>
    </submittedName>
</protein>
<evidence type="ECO:0000256" key="2">
    <source>
        <dbReference type="PIRSR" id="PIRSR610972-1"/>
    </source>
</evidence>
<dbReference type="InterPro" id="IPR010972">
    <property type="entry name" value="Beta-PGM"/>
</dbReference>
<dbReference type="InterPro" id="IPR006439">
    <property type="entry name" value="HAD-SF_hydro_IA"/>
</dbReference>
<dbReference type="EMBL" id="WBVQ01000003">
    <property type="protein sequence ID" value="KAB2815075.1"/>
    <property type="molecule type" value="Genomic_DNA"/>
</dbReference>
<dbReference type="InterPro" id="IPR051806">
    <property type="entry name" value="HAD-like_SPP"/>
</dbReference>
<keyword evidence="4" id="KW-0460">Magnesium</keyword>
<dbReference type="NCBIfam" id="TIGR01990">
    <property type="entry name" value="bPGM"/>
    <property type="match status" value="1"/>
</dbReference>
<feature type="binding site" evidence="3">
    <location>
        <position position="75"/>
    </location>
    <ligand>
        <name>substrate</name>
    </ligand>
</feature>
<keyword evidence="7" id="KW-1185">Reference proteome</keyword>